<keyword evidence="4" id="KW-1160">Virus entry into host cell</keyword>
<dbReference type="KEGG" id="vg:80399885"/>
<reference evidence="6" key="1">
    <citation type="submission" date="2020-09" db="EMBL/GenBank/DDBJ databases">
        <title>Leviviricetes taxonomy.</title>
        <authorList>
            <person name="Stockdale S.R."/>
            <person name="Callanan J."/>
            <person name="Adriaenssens E.M."/>
            <person name="Kuhn J.H."/>
            <person name="Rumnieks J."/>
            <person name="Shkoporov A."/>
            <person name="Draper L.A."/>
            <person name="Ross P."/>
            <person name="Hill C."/>
        </authorList>
    </citation>
    <scope>NUCLEOTIDE SEQUENCE</scope>
</reference>
<dbReference type="InterPro" id="IPR005563">
    <property type="entry name" value="A_protein"/>
</dbReference>
<dbReference type="GO" id="GO:0039666">
    <property type="term" value="P:virion attachment to host cell pilus"/>
    <property type="evidence" value="ECO:0007669"/>
    <property type="project" value="UniProtKB-KW"/>
</dbReference>
<accession>A0A8S5L1R5</accession>
<keyword evidence="2" id="KW-1161">Viral attachment to host cell</keyword>
<protein>
    <submittedName>
        <fullName evidence="6">Maturation protein</fullName>
    </submittedName>
</protein>
<evidence type="ECO:0000256" key="1">
    <source>
        <dbReference type="ARBA" id="ARBA00022581"/>
    </source>
</evidence>
<dbReference type="Proteomes" id="UP000682100">
    <property type="component" value="Segment"/>
</dbReference>
<evidence type="ECO:0000313" key="7">
    <source>
        <dbReference type="Proteomes" id="UP000682100"/>
    </source>
</evidence>
<evidence type="ECO:0000256" key="3">
    <source>
        <dbReference type="ARBA" id="ARBA00023104"/>
    </source>
</evidence>
<evidence type="ECO:0000256" key="2">
    <source>
        <dbReference type="ARBA" id="ARBA00022804"/>
    </source>
</evidence>
<organism evidence="6 7">
    <name type="scientific">ssRNA phage SRR6960802_3</name>
    <dbReference type="NCBI Taxonomy" id="2786609"/>
    <lineage>
        <taxon>Viruses</taxon>
        <taxon>Riboviria</taxon>
        <taxon>Orthornavirae</taxon>
        <taxon>Lenarviricota</taxon>
        <taxon>Leviviricetes</taxon>
        <taxon>Timlovirales</taxon>
        <taxon>Steitzviridae</taxon>
        <taxon>Gahmegovirus</taxon>
        <taxon>Gahmegovirus lutivicinum</taxon>
    </lineage>
</organism>
<keyword evidence="3" id="KW-1175">Viral attachment to host cell pilus</keyword>
<evidence type="ECO:0000313" key="6">
    <source>
        <dbReference type="EMBL" id="DAD51050.1"/>
    </source>
</evidence>
<dbReference type="EMBL" id="BK013704">
    <property type="protein sequence ID" value="DAD51050.1"/>
    <property type="molecule type" value="Genomic_RNA"/>
</dbReference>
<keyword evidence="7" id="KW-1185">Reference proteome</keyword>
<dbReference type="GeneID" id="80399885"/>
<name>A0A8S5L1R5_9VIRU</name>
<comment type="similarity">
    <text evidence="5">Belongs to the Leviviricetes maturation protein family.</text>
</comment>
<proteinExistence type="inferred from homology"/>
<evidence type="ECO:0000256" key="5">
    <source>
        <dbReference type="ARBA" id="ARBA00035110"/>
    </source>
</evidence>
<gene>
    <name evidence="6" type="primary">SRR6960802_3_2</name>
</gene>
<dbReference type="RefSeq" id="YP_010771486.1">
    <property type="nucleotide sequence ID" value="NC_074297.1"/>
</dbReference>
<keyword evidence="3" id="KW-0946">Virion</keyword>
<dbReference type="Pfam" id="PF03863">
    <property type="entry name" value="Phage_mat-A"/>
    <property type="match status" value="1"/>
</dbReference>
<sequence>MLLPDKYSAWSRTRSDSFLVRKNIRIKGKSEYGWEWDTLTPYVEGHAHITVDGAYSNWRWSRNLLRKDPVRFGYLKSIDFGGPFVSNRLEYIPPEYKVYHSIAYNWAGREVGYETNYGSPFPCFHSWQLFQHPLDVGAMPLGMEFDELWTLGGNMIARTMPTVPTMNLSVSVAELLREGLPKKLGANLRKGFNAKHVADEFLNYTFGYLPLLSDLQALALTLPRLEEKMKELVRNNGREIRRGLRPKTVVADESWSHYTYIFGGGGAITGYNTPKVCNHSITRTTTTWFSAAYFYDLPTLPEISDRFAQMRYVLGLNLDAQTIWNLIPWSWLVGWLLPVEPVLQNLSVMARNNVRIQRAYIMCHSEVTHTASNGQFSATLRMSTKQRDRASPWGFGANSKALSATQLAILASLGLSRSNI</sequence>
<evidence type="ECO:0000256" key="4">
    <source>
        <dbReference type="ARBA" id="ARBA00023296"/>
    </source>
</evidence>
<keyword evidence="1" id="KW-0945">Host-virus interaction</keyword>